<organism evidence="2">
    <name type="scientific">marine metagenome</name>
    <dbReference type="NCBI Taxonomy" id="408172"/>
    <lineage>
        <taxon>unclassified sequences</taxon>
        <taxon>metagenomes</taxon>
        <taxon>ecological metagenomes</taxon>
    </lineage>
</organism>
<keyword evidence="1" id="KW-0472">Membrane</keyword>
<gene>
    <name evidence="2" type="ORF">METZ01_LOCUS149961</name>
</gene>
<feature type="transmembrane region" description="Helical" evidence="1">
    <location>
        <begin position="33"/>
        <end position="52"/>
    </location>
</feature>
<proteinExistence type="predicted"/>
<evidence type="ECO:0000313" key="2">
    <source>
        <dbReference type="EMBL" id="SVA97107.1"/>
    </source>
</evidence>
<name>A0A382A7T0_9ZZZZ</name>
<reference evidence="2" key="1">
    <citation type="submission" date="2018-05" db="EMBL/GenBank/DDBJ databases">
        <authorList>
            <person name="Lanie J.A."/>
            <person name="Ng W.-L."/>
            <person name="Kazmierczak K.M."/>
            <person name="Andrzejewski T.M."/>
            <person name="Davidsen T.M."/>
            <person name="Wayne K.J."/>
            <person name="Tettelin H."/>
            <person name="Glass J.I."/>
            <person name="Rusch D."/>
            <person name="Podicherti R."/>
            <person name="Tsui H.-C.T."/>
            <person name="Winkler M.E."/>
        </authorList>
    </citation>
    <scope>NUCLEOTIDE SEQUENCE</scope>
</reference>
<evidence type="ECO:0000256" key="1">
    <source>
        <dbReference type="SAM" id="Phobius"/>
    </source>
</evidence>
<accession>A0A382A7T0</accession>
<keyword evidence="1" id="KW-0812">Transmembrane</keyword>
<protein>
    <submittedName>
        <fullName evidence="2">Uncharacterized protein</fullName>
    </submittedName>
</protein>
<dbReference type="AlphaFoldDB" id="A0A382A7T0"/>
<sequence length="54" mass="5990">MLFYLAKVIQATGLIAVGVGFVTEFPKLMDPRLGGIGLLIFLMGWMTERFLARS</sequence>
<keyword evidence="1" id="KW-1133">Transmembrane helix</keyword>
<dbReference type="EMBL" id="UINC01024105">
    <property type="protein sequence ID" value="SVA97107.1"/>
    <property type="molecule type" value="Genomic_DNA"/>
</dbReference>